<evidence type="ECO:0000256" key="1">
    <source>
        <dbReference type="SAM" id="Phobius"/>
    </source>
</evidence>
<dbReference type="GO" id="GO:0006629">
    <property type="term" value="P:lipid metabolic process"/>
    <property type="evidence" value="ECO:0007669"/>
    <property type="project" value="InterPro"/>
</dbReference>
<feature type="transmembrane region" description="Helical" evidence="1">
    <location>
        <begin position="38"/>
        <end position="57"/>
    </location>
</feature>
<dbReference type="Proteomes" id="UP000590749">
    <property type="component" value="Unassembled WGS sequence"/>
</dbReference>
<comment type="caution">
    <text evidence="3">The sequence shown here is derived from an EMBL/GenBank/DDBJ whole genome shotgun (WGS) entry which is preliminary data.</text>
</comment>
<accession>A0A7W5AKF4</accession>
<keyword evidence="4" id="KW-1185">Reference proteome</keyword>
<keyword evidence="1" id="KW-0812">Transmembrane</keyword>
<dbReference type="RefSeq" id="WP_183223434.1">
    <property type="nucleotide sequence ID" value="NZ_BMPW01000009.1"/>
</dbReference>
<keyword evidence="1" id="KW-1133">Transmembrane helix</keyword>
<dbReference type="AlphaFoldDB" id="A0A7W5AKF4"/>
<feature type="domain" description="Fatty acid desaturase" evidence="2">
    <location>
        <begin position="69"/>
        <end position="246"/>
    </location>
</feature>
<reference evidence="3 4" key="1">
    <citation type="submission" date="2020-08" db="EMBL/GenBank/DDBJ databases">
        <title>Genomic Encyclopedia of Type Strains, Phase III (KMG-III): the genomes of soil and plant-associated and newly described type strains.</title>
        <authorList>
            <person name="Whitman W."/>
        </authorList>
    </citation>
    <scope>NUCLEOTIDE SEQUENCE [LARGE SCALE GENOMIC DNA]</scope>
    <source>
        <strain evidence="3 4">CECT 3287</strain>
    </source>
</reference>
<feature type="transmembrane region" description="Helical" evidence="1">
    <location>
        <begin position="63"/>
        <end position="81"/>
    </location>
</feature>
<proteinExistence type="predicted"/>
<evidence type="ECO:0000313" key="3">
    <source>
        <dbReference type="EMBL" id="MBB3097918.1"/>
    </source>
</evidence>
<keyword evidence="1" id="KW-0472">Membrane</keyword>
<sequence length="380" mass="43434">MQPRETMRGLPRAVQPFLTWVTGVPLAGSRPRVLWRPVLALIAGITQTAVGVAVGAAGLQQRWYFAVPLVLLAWPVTAGGMRRLDVVVVHQTLHQMYTRATAGNRVVSEIVTTLLWRPPYDENRKEHLVHHAHPCSLRDGDTLYLQSTGARPGMTRREFRSYMWRALLSPKHHWGFFASRVRGNFFSRPPAYRLAMSLTWLAVTIVFLAATGWWLQWVLLWFVPATFFFQNHTLLYTLSEHRWWLFDNAERLTKPQRDQLTFGRFCGTPVPDNRHSGLLRSGLAWAGWWARMVLLYTPYRMCILVGDTVQHDLHHVRPKCDWANSSWVRNDDLGTDQAGRYFEVWGGLLSHVYVGNSVADFTTAEPSRPLQPATAERAAA</sequence>
<dbReference type="EMBL" id="JACHXF010000012">
    <property type="protein sequence ID" value="MBB3097918.1"/>
    <property type="molecule type" value="Genomic_DNA"/>
</dbReference>
<dbReference type="Pfam" id="PF00487">
    <property type="entry name" value="FA_desaturase"/>
    <property type="match status" value="1"/>
</dbReference>
<organism evidence="3 4">
    <name type="scientific">Actinoplanes campanulatus</name>
    <dbReference type="NCBI Taxonomy" id="113559"/>
    <lineage>
        <taxon>Bacteria</taxon>
        <taxon>Bacillati</taxon>
        <taxon>Actinomycetota</taxon>
        <taxon>Actinomycetes</taxon>
        <taxon>Micromonosporales</taxon>
        <taxon>Micromonosporaceae</taxon>
        <taxon>Actinoplanes</taxon>
    </lineage>
</organism>
<name>A0A7W5AKF4_9ACTN</name>
<protein>
    <submittedName>
        <fullName evidence="3">Fatty acid desaturase</fullName>
    </submittedName>
</protein>
<dbReference type="InterPro" id="IPR005804">
    <property type="entry name" value="FA_desaturase_dom"/>
</dbReference>
<gene>
    <name evidence="3" type="ORF">FHR83_005602</name>
</gene>
<evidence type="ECO:0000259" key="2">
    <source>
        <dbReference type="Pfam" id="PF00487"/>
    </source>
</evidence>
<evidence type="ECO:0000313" key="4">
    <source>
        <dbReference type="Proteomes" id="UP000590749"/>
    </source>
</evidence>
<feature type="transmembrane region" description="Helical" evidence="1">
    <location>
        <begin position="194"/>
        <end position="215"/>
    </location>
</feature>